<organism evidence="1 2">
    <name type="scientific">Rhizophagus clarus</name>
    <dbReference type="NCBI Taxonomy" id="94130"/>
    <lineage>
        <taxon>Eukaryota</taxon>
        <taxon>Fungi</taxon>
        <taxon>Fungi incertae sedis</taxon>
        <taxon>Mucoromycota</taxon>
        <taxon>Glomeromycotina</taxon>
        <taxon>Glomeromycetes</taxon>
        <taxon>Glomerales</taxon>
        <taxon>Glomeraceae</taxon>
        <taxon>Rhizophagus</taxon>
    </lineage>
</organism>
<gene>
    <name evidence="1" type="ORF">RCL2_000662800</name>
</gene>
<dbReference type="AlphaFoldDB" id="A0A8H3QGX6"/>
<sequence length="187" mass="22146">MEIACGIIKQIIRICWFAGALKLNDIKEYMKHKLYQHIQEDIKKEDILEYCKLYYARLIEVGGKSYLEATFPLREEQERILTSDKVKNWITADKLVFYPPRNNVKDTGKPHKKNIDTLQDLSIELQEPLTEMETIIINDESYNRLTNDEEKLQNFEKKEKEDNKSNLSTEYILYHDSAFQKIPEPAK</sequence>
<evidence type="ECO:0000313" key="1">
    <source>
        <dbReference type="EMBL" id="GES79323.1"/>
    </source>
</evidence>
<protein>
    <submittedName>
        <fullName evidence="1">Uncharacterized protein</fullName>
    </submittedName>
</protein>
<evidence type="ECO:0000313" key="2">
    <source>
        <dbReference type="Proteomes" id="UP000615446"/>
    </source>
</evidence>
<proteinExistence type="predicted"/>
<reference evidence="1" key="1">
    <citation type="submission" date="2019-10" db="EMBL/GenBank/DDBJ databases">
        <title>Conservation and host-specific expression of non-tandemly repeated heterogenous ribosome RNA gene in arbuscular mycorrhizal fungi.</title>
        <authorList>
            <person name="Maeda T."/>
            <person name="Kobayashi Y."/>
            <person name="Nakagawa T."/>
            <person name="Ezawa T."/>
            <person name="Yamaguchi K."/>
            <person name="Bino T."/>
            <person name="Nishimoto Y."/>
            <person name="Shigenobu S."/>
            <person name="Kawaguchi M."/>
        </authorList>
    </citation>
    <scope>NUCLEOTIDE SEQUENCE</scope>
    <source>
        <strain evidence="1">HR1</strain>
    </source>
</reference>
<accession>A0A8H3QGX6</accession>
<comment type="caution">
    <text evidence="1">The sequence shown here is derived from an EMBL/GenBank/DDBJ whole genome shotgun (WGS) entry which is preliminary data.</text>
</comment>
<dbReference type="Proteomes" id="UP000615446">
    <property type="component" value="Unassembled WGS sequence"/>
</dbReference>
<name>A0A8H3QGX6_9GLOM</name>
<dbReference type="EMBL" id="BLAL01000043">
    <property type="protein sequence ID" value="GES79323.1"/>
    <property type="molecule type" value="Genomic_DNA"/>
</dbReference>